<keyword evidence="5" id="KW-0058">Aromatic hydrocarbons catabolism</keyword>
<evidence type="ECO:0000256" key="5">
    <source>
        <dbReference type="ARBA" id="ARBA00022797"/>
    </source>
</evidence>
<dbReference type="GO" id="GO:0006355">
    <property type="term" value="P:regulation of DNA-templated transcription"/>
    <property type="evidence" value="ECO:0007669"/>
    <property type="project" value="InterPro"/>
</dbReference>
<dbReference type="InterPro" id="IPR027417">
    <property type="entry name" value="P-loop_NTPase"/>
</dbReference>
<dbReference type="Pfam" id="PF18024">
    <property type="entry name" value="HTH_50"/>
    <property type="match status" value="1"/>
</dbReference>
<dbReference type="Pfam" id="PF25601">
    <property type="entry name" value="AAA_lid_14"/>
    <property type="match status" value="1"/>
</dbReference>
<evidence type="ECO:0000256" key="11">
    <source>
        <dbReference type="SAM" id="MobiDB-lite"/>
    </source>
</evidence>
<dbReference type="PROSITE" id="PS00688">
    <property type="entry name" value="SIGMA54_INTERACT_3"/>
    <property type="match status" value="1"/>
</dbReference>
<dbReference type="SUPFAM" id="SSF55785">
    <property type="entry name" value="PYP-like sensor domain (PAS domain)"/>
    <property type="match status" value="1"/>
</dbReference>
<organism evidence="13 14">
    <name type="scientific">Thalassotalea mangrovi</name>
    <dbReference type="NCBI Taxonomy" id="2572245"/>
    <lineage>
        <taxon>Bacteria</taxon>
        <taxon>Pseudomonadati</taxon>
        <taxon>Pseudomonadota</taxon>
        <taxon>Gammaproteobacteria</taxon>
        <taxon>Alteromonadales</taxon>
        <taxon>Colwelliaceae</taxon>
        <taxon>Thalassotalea</taxon>
    </lineage>
</organism>
<dbReference type="InterPro" id="IPR035965">
    <property type="entry name" value="PAS-like_dom_sf"/>
</dbReference>
<dbReference type="GO" id="GO:0005524">
    <property type="term" value="F:ATP binding"/>
    <property type="evidence" value="ECO:0007669"/>
    <property type="project" value="UniProtKB-KW"/>
</dbReference>
<evidence type="ECO:0000256" key="9">
    <source>
        <dbReference type="ARBA" id="ARBA00023163"/>
    </source>
</evidence>
<sequence length="529" mass="59025">MRLAVESEDRVGMTQEILAKVADLGVNLVAMEVTKFHTYLNLDNDHLDLMRELLAIPGVKQVNAIELLPGERTAKQLQAMLAKIPEPILDIDRDGRILMANQSALDAWRQYKGQAGTKDLIGIMITSCIEQKLRVFLTEQSVTQEITFAANQYFCDITPVKVDGKVQGALLVLRSLADVGRHLAATQLTDRGGFDNIVGHSLKLTQVIEQARKFSNLELPVLIQGETGTGKELLARAMHDNSRRARKPFLAINCASLAEHLLESELFGYAAGAFTGATSGGKPGLLELADGGTVFLDEIAEMSVYLQAKLLRFLQDYRFRRVGGVKEKQVDVRIISATHEPLTSLVEDKQFREDLFYRLNVLNLTLPPLRERSGDIPLLLEQFIKNAATQINQPLPTISPEVLKKLQSYDWPGNVRQLQNTLFRAVALAEGGEIRDISLQQGAQDSQQHGNTRYNESLDNSPALPVTSEQDANAVDYRDLHHAHQTFEKQLLQRLLPLYPSTRKLAERLGVSHNTIAIKLRQHGLQKNR</sequence>
<evidence type="ECO:0000256" key="10">
    <source>
        <dbReference type="ARBA" id="ARBA00029500"/>
    </source>
</evidence>
<evidence type="ECO:0000256" key="4">
    <source>
        <dbReference type="ARBA" id="ARBA00022741"/>
    </source>
</evidence>
<dbReference type="Proteomes" id="UP000307999">
    <property type="component" value="Unassembled WGS sequence"/>
</dbReference>
<dbReference type="SUPFAM" id="SSF52540">
    <property type="entry name" value="P-loop containing nucleoside triphosphate hydrolases"/>
    <property type="match status" value="1"/>
</dbReference>
<dbReference type="PROSITE" id="PS00676">
    <property type="entry name" value="SIGMA54_INTERACT_2"/>
    <property type="match status" value="1"/>
</dbReference>
<dbReference type="PANTHER" id="PTHR32071">
    <property type="entry name" value="TRANSCRIPTIONAL REGULATORY PROTEIN"/>
    <property type="match status" value="1"/>
</dbReference>
<dbReference type="InterPro" id="IPR003593">
    <property type="entry name" value="AAA+_ATPase"/>
</dbReference>
<gene>
    <name evidence="13" type="ORF">E8M12_01625</name>
</gene>
<dbReference type="RefSeq" id="WP_136734322.1">
    <property type="nucleotide sequence ID" value="NZ_SWDB01000003.1"/>
</dbReference>
<dbReference type="InterPro" id="IPR025944">
    <property type="entry name" value="Sigma_54_int_dom_CS"/>
</dbReference>
<keyword evidence="6" id="KW-0067">ATP-binding</keyword>
<dbReference type="Gene3D" id="3.30.450.20">
    <property type="entry name" value="PAS domain"/>
    <property type="match status" value="1"/>
</dbReference>
<dbReference type="PANTHER" id="PTHR32071:SF3">
    <property type="entry name" value="HTH-TYPE TRANSCRIPTIONAL REGULATORY PROTEIN TYRR"/>
    <property type="match status" value="1"/>
</dbReference>
<evidence type="ECO:0000256" key="7">
    <source>
        <dbReference type="ARBA" id="ARBA00023015"/>
    </source>
</evidence>
<dbReference type="Gene3D" id="1.10.8.60">
    <property type="match status" value="1"/>
</dbReference>
<proteinExistence type="predicted"/>
<evidence type="ECO:0000313" key="14">
    <source>
        <dbReference type="Proteomes" id="UP000307999"/>
    </source>
</evidence>
<dbReference type="EMBL" id="SWDB01000003">
    <property type="protein sequence ID" value="TKB47511.1"/>
    <property type="molecule type" value="Genomic_DNA"/>
</dbReference>
<feature type="domain" description="Sigma-54 factor interaction" evidence="12">
    <location>
        <begin position="197"/>
        <end position="427"/>
    </location>
</feature>
<evidence type="ECO:0000259" key="12">
    <source>
        <dbReference type="PROSITE" id="PS50045"/>
    </source>
</evidence>
<keyword evidence="4" id="KW-0547">Nucleotide-binding</keyword>
<dbReference type="SMART" id="SM00382">
    <property type="entry name" value="AAA"/>
    <property type="match status" value="1"/>
</dbReference>
<dbReference type="InterPro" id="IPR009057">
    <property type="entry name" value="Homeodomain-like_sf"/>
</dbReference>
<keyword evidence="14" id="KW-1185">Reference proteome</keyword>
<dbReference type="Pfam" id="PF00158">
    <property type="entry name" value="Sigma54_activat"/>
    <property type="match status" value="1"/>
</dbReference>
<dbReference type="InterPro" id="IPR002078">
    <property type="entry name" value="Sigma_54_int"/>
</dbReference>
<reference evidence="13 14" key="1">
    <citation type="submission" date="2019-04" db="EMBL/GenBank/DDBJ databases">
        <title>Thalassotalea guangxiensis sp. nov., isolated from sediment of the coastal wetland.</title>
        <authorList>
            <person name="Zheng S."/>
            <person name="Zhang D."/>
        </authorList>
    </citation>
    <scope>NUCLEOTIDE SEQUENCE [LARGE SCALE GENOMIC DNA]</scope>
    <source>
        <strain evidence="13 14">ZS-4</strain>
    </source>
</reference>
<comment type="subcellular location">
    <subcellularLocation>
        <location evidence="1">Cytoplasm</location>
    </subcellularLocation>
</comment>
<protein>
    <recommendedName>
        <fullName evidence="10">HTH-type transcriptional regulatory protein TyrR</fullName>
    </recommendedName>
</protein>
<keyword evidence="7" id="KW-0805">Transcription regulation</keyword>
<evidence type="ECO:0000313" key="13">
    <source>
        <dbReference type="EMBL" id="TKB47511.1"/>
    </source>
</evidence>
<evidence type="ECO:0000256" key="6">
    <source>
        <dbReference type="ARBA" id="ARBA00022840"/>
    </source>
</evidence>
<dbReference type="PROSITE" id="PS50045">
    <property type="entry name" value="SIGMA54_INTERACT_4"/>
    <property type="match status" value="1"/>
</dbReference>
<evidence type="ECO:0000256" key="3">
    <source>
        <dbReference type="ARBA" id="ARBA00022491"/>
    </source>
</evidence>
<dbReference type="PROSITE" id="PS00675">
    <property type="entry name" value="SIGMA54_INTERACT_1"/>
    <property type="match status" value="1"/>
</dbReference>
<evidence type="ECO:0000256" key="2">
    <source>
        <dbReference type="ARBA" id="ARBA00022490"/>
    </source>
</evidence>
<dbReference type="InterPro" id="IPR025943">
    <property type="entry name" value="Sigma_54_int_dom_ATP-bd_2"/>
</dbReference>
<dbReference type="InterPro" id="IPR058031">
    <property type="entry name" value="AAA_lid_NorR"/>
</dbReference>
<dbReference type="InterPro" id="IPR025662">
    <property type="entry name" value="Sigma_54_int_dom_ATP-bd_1"/>
</dbReference>
<dbReference type="InterPro" id="IPR030828">
    <property type="entry name" value="HTH_TyrR"/>
</dbReference>
<dbReference type="AlphaFoldDB" id="A0A4U1B9W0"/>
<feature type="compositionally biased region" description="Polar residues" evidence="11">
    <location>
        <begin position="441"/>
        <end position="460"/>
    </location>
</feature>
<dbReference type="SUPFAM" id="SSF46689">
    <property type="entry name" value="Homeodomain-like"/>
    <property type="match status" value="1"/>
</dbReference>
<comment type="caution">
    <text evidence="13">The sequence shown here is derived from an EMBL/GenBank/DDBJ whole genome shotgun (WGS) entry which is preliminary data.</text>
</comment>
<keyword evidence="3" id="KW-0678">Repressor</keyword>
<dbReference type="OrthoDB" id="9804019at2"/>
<dbReference type="Gene3D" id="3.40.50.300">
    <property type="entry name" value="P-loop containing nucleotide triphosphate hydrolases"/>
    <property type="match status" value="1"/>
</dbReference>
<dbReference type="GO" id="GO:0003677">
    <property type="term" value="F:DNA binding"/>
    <property type="evidence" value="ECO:0007669"/>
    <property type="project" value="UniProtKB-KW"/>
</dbReference>
<dbReference type="NCBIfam" id="TIGR04381">
    <property type="entry name" value="HTH_TypR"/>
    <property type="match status" value="1"/>
</dbReference>
<dbReference type="Gene3D" id="3.30.70.260">
    <property type="match status" value="1"/>
</dbReference>
<name>A0A4U1B9W0_9GAMM</name>
<keyword evidence="8" id="KW-0238">DNA-binding</keyword>
<dbReference type="Gene3D" id="1.10.10.60">
    <property type="entry name" value="Homeodomain-like"/>
    <property type="match status" value="1"/>
</dbReference>
<dbReference type="GO" id="GO:0005737">
    <property type="term" value="C:cytoplasm"/>
    <property type="evidence" value="ECO:0007669"/>
    <property type="project" value="UniProtKB-SubCell"/>
</dbReference>
<feature type="region of interest" description="Disordered" evidence="11">
    <location>
        <begin position="441"/>
        <end position="466"/>
    </location>
</feature>
<accession>A0A4U1B9W0</accession>
<evidence type="ECO:0000256" key="1">
    <source>
        <dbReference type="ARBA" id="ARBA00004496"/>
    </source>
</evidence>
<keyword evidence="9" id="KW-0804">Transcription</keyword>
<keyword evidence="2" id="KW-0963">Cytoplasm</keyword>
<evidence type="ECO:0000256" key="8">
    <source>
        <dbReference type="ARBA" id="ARBA00023125"/>
    </source>
</evidence>
<dbReference type="FunFam" id="3.40.50.300:FF:000006">
    <property type="entry name" value="DNA-binding transcriptional regulator NtrC"/>
    <property type="match status" value="1"/>
</dbReference>
<dbReference type="CDD" id="cd00009">
    <property type="entry name" value="AAA"/>
    <property type="match status" value="1"/>
</dbReference>